<evidence type="ECO:0000313" key="4">
    <source>
        <dbReference type="EMBL" id="MBC8209215.1"/>
    </source>
</evidence>
<feature type="domain" description="Tyrosine specific protein phosphatases" evidence="3">
    <location>
        <begin position="88"/>
        <end position="137"/>
    </location>
</feature>
<dbReference type="PANTHER" id="PTHR23339">
    <property type="entry name" value="TYROSINE SPECIFIC PROTEIN PHOSPHATASE AND DUAL SPECIFICITY PROTEIN PHOSPHATASE"/>
    <property type="match status" value="1"/>
</dbReference>
<evidence type="ECO:0000256" key="1">
    <source>
        <dbReference type="ARBA" id="ARBA00022801"/>
    </source>
</evidence>
<organism evidence="4 5">
    <name type="scientific">Candidatus Desulfatifera sulfidica</name>
    <dbReference type="NCBI Taxonomy" id="2841691"/>
    <lineage>
        <taxon>Bacteria</taxon>
        <taxon>Pseudomonadati</taxon>
        <taxon>Thermodesulfobacteriota</taxon>
        <taxon>Desulfobulbia</taxon>
        <taxon>Desulfobulbales</taxon>
        <taxon>Desulfobulbaceae</taxon>
        <taxon>Candidatus Desulfatifera</taxon>
    </lineage>
</organism>
<dbReference type="InterPro" id="IPR016130">
    <property type="entry name" value="Tyr_Pase_AS"/>
</dbReference>
<dbReference type="PROSITE" id="PS50054">
    <property type="entry name" value="TYR_PHOSPHATASE_DUAL"/>
    <property type="match status" value="1"/>
</dbReference>
<evidence type="ECO:0000259" key="3">
    <source>
        <dbReference type="PROSITE" id="PS50056"/>
    </source>
</evidence>
<dbReference type="EMBL" id="JACNLK010000084">
    <property type="protein sequence ID" value="MBC8209215.1"/>
    <property type="molecule type" value="Genomic_DNA"/>
</dbReference>
<dbReference type="InterPro" id="IPR050561">
    <property type="entry name" value="PTP"/>
</dbReference>
<protein>
    <submittedName>
        <fullName evidence="4">Dual specificity protein phosphatase family protein</fullName>
    </submittedName>
</protein>
<dbReference type="PROSITE" id="PS50056">
    <property type="entry name" value="TYR_PHOSPHATASE_2"/>
    <property type="match status" value="1"/>
</dbReference>
<dbReference type="InterPro" id="IPR000387">
    <property type="entry name" value="Tyr_Pase_dom"/>
</dbReference>
<gene>
    <name evidence="4" type="ORF">H8E79_08635</name>
</gene>
<comment type="caution">
    <text evidence="4">The sequence shown here is derived from an EMBL/GenBank/DDBJ whole genome shotgun (WGS) entry which is preliminary data.</text>
</comment>
<keyword evidence="1" id="KW-0378">Hydrolase</keyword>
<dbReference type="Gene3D" id="3.90.190.10">
    <property type="entry name" value="Protein tyrosine phosphatase superfamily"/>
    <property type="match status" value="1"/>
</dbReference>
<evidence type="ECO:0000259" key="2">
    <source>
        <dbReference type="PROSITE" id="PS50054"/>
    </source>
</evidence>
<dbReference type="CDD" id="cd14498">
    <property type="entry name" value="DSP"/>
    <property type="match status" value="1"/>
</dbReference>
<sequence>MAYEMTWITPQLSVGYAPMSYAELDFIREQGISAIVNLCGEFCDLHEIEEKSGFEVYYLPVPDECAPDMAAMEQALEWLDEALYLKKKILVHCRHGHGRTGTFVSAYLLRRGLGLKRAGKTLKQTRANPTNYSQWKMLRQYGKEQGQLALREATIEDRQTIDLLPFLQEYSGLLAEAEGLRDPGGIGMPLDTRRCCHSYFDLGLIEAVFVSFTINRNLKRVRRTELVERALAWATEMKELRQEYGQEHWRAVEELTSRPGYACPLLVDDACQIHDNRPLRCRCLDDQNQNRRLSELASEISRNVFLILTGEFPPSGPLRFSLFDTISGRFVQQYFQAMVGRGGEDVSQ</sequence>
<evidence type="ECO:0000313" key="5">
    <source>
        <dbReference type="Proteomes" id="UP000599024"/>
    </source>
</evidence>
<dbReference type="Proteomes" id="UP000599024">
    <property type="component" value="Unassembled WGS sequence"/>
</dbReference>
<feature type="domain" description="Tyrosine-protein phosphatase" evidence="2">
    <location>
        <begin position="4"/>
        <end position="147"/>
    </location>
</feature>
<dbReference type="SUPFAM" id="SSF52799">
    <property type="entry name" value="(Phosphotyrosine protein) phosphatases II"/>
    <property type="match status" value="1"/>
</dbReference>
<proteinExistence type="predicted"/>
<dbReference type="Pfam" id="PF22785">
    <property type="entry name" value="Tc-R-P"/>
    <property type="match status" value="1"/>
</dbReference>
<dbReference type="InterPro" id="IPR029021">
    <property type="entry name" value="Prot-tyrosine_phosphatase-like"/>
</dbReference>
<accession>A0A8J6TD20</accession>
<dbReference type="SMART" id="SM00195">
    <property type="entry name" value="DSPc"/>
    <property type="match status" value="1"/>
</dbReference>
<dbReference type="AlphaFoldDB" id="A0A8J6TD20"/>
<reference evidence="4 5" key="1">
    <citation type="submission" date="2020-08" db="EMBL/GenBank/DDBJ databases">
        <title>Bridging the membrane lipid divide: bacteria of the FCB group superphylum have the potential to synthesize archaeal ether lipids.</title>
        <authorList>
            <person name="Villanueva L."/>
            <person name="Von Meijenfeldt F.A.B."/>
            <person name="Westbye A.B."/>
            <person name="Yadav S."/>
            <person name="Hopmans E.C."/>
            <person name="Dutilh B.E."/>
            <person name="Sinninghe Damste J.S."/>
        </authorList>
    </citation>
    <scope>NUCLEOTIDE SEQUENCE [LARGE SCALE GENOMIC DNA]</scope>
    <source>
        <strain evidence="4">NIOZ-UU81</strain>
    </source>
</reference>
<dbReference type="PROSITE" id="PS00383">
    <property type="entry name" value="TYR_PHOSPHATASE_1"/>
    <property type="match status" value="1"/>
</dbReference>
<name>A0A8J6TD20_9BACT</name>
<dbReference type="FunFam" id="3.90.190.10:FF:000157">
    <property type="entry name" value="Protein-tyrosine phosphatase"/>
    <property type="match status" value="1"/>
</dbReference>
<dbReference type="InterPro" id="IPR020422">
    <property type="entry name" value="TYR_PHOSPHATASE_DUAL_dom"/>
</dbReference>
<dbReference type="GO" id="GO:0016787">
    <property type="term" value="F:hydrolase activity"/>
    <property type="evidence" value="ECO:0007669"/>
    <property type="project" value="UniProtKB-KW"/>
</dbReference>